<dbReference type="EC" id="3.5.4.5" evidence="4 13"/>
<evidence type="ECO:0000256" key="1">
    <source>
        <dbReference type="ARBA" id="ARBA00001947"/>
    </source>
</evidence>
<evidence type="ECO:0000313" key="16">
    <source>
        <dbReference type="Proteomes" id="UP000076761"/>
    </source>
</evidence>
<keyword evidence="16" id="KW-1185">Reference proteome</keyword>
<dbReference type="InterPro" id="IPR050202">
    <property type="entry name" value="Cyt/Deoxycyt_deaminase"/>
</dbReference>
<feature type="binding site" evidence="11">
    <location>
        <begin position="56"/>
        <end position="62"/>
    </location>
    <ligand>
        <name>substrate</name>
    </ligand>
</feature>
<evidence type="ECO:0000256" key="10">
    <source>
        <dbReference type="PIRSR" id="PIRSR606262-1"/>
    </source>
</evidence>
<evidence type="ECO:0000256" key="6">
    <source>
        <dbReference type="ARBA" id="ARBA00022801"/>
    </source>
</evidence>
<keyword evidence="7 12" id="KW-0862">Zinc</keyword>
<evidence type="ECO:0000259" key="14">
    <source>
        <dbReference type="PROSITE" id="PS51747"/>
    </source>
</evidence>
<accession>A0A165PH04</accession>
<evidence type="ECO:0000256" key="5">
    <source>
        <dbReference type="ARBA" id="ARBA00022723"/>
    </source>
</evidence>
<dbReference type="InterPro" id="IPR016192">
    <property type="entry name" value="APOBEC/CMP_deaminase_Zn-bd"/>
</dbReference>
<dbReference type="Proteomes" id="UP000076761">
    <property type="component" value="Unassembled WGS sequence"/>
</dbReference>
<dbReference type="PANTHER" id="PTHR11644:SF2">
    <property type="entry name" value="CYTIDINE DEAMINASE"/>
    <property type="match status" value="1"/>
</dbReference>
<dbReference type="GO" id="GO:0008270">
    <property type="term" value="F:zinc ion binding"/>
    <property type="evidence" value="ECO:0007669"/>
    <property type="project" value="UniProtKB-UniRule"/>
</dbReference>
<comment type="cofactor">
    <cofactor evidence="1 12 13">
        <name>Zn(2+)</name>
        <dbReference type="ChEBI" id="CHEBI:29105"/>
    </cofactor>
</comment>
<feature type="binding site" evidence="12">
    <location>
        <position position="67"/>
    </location>
    <ligand>
        <name>Zn(2+)</name>
        <dbReference type="ChEBI" id="CHEBI:29105"/>
        <note>catalytic</note>
    </ligand>
</feature>
<comment type="function">
    <text evidence="2 13">This enzyme scavenges exogenous and endogenous cytidine and 2'-deoxycytidine for UMP synthesis.</text>
</comment>
<dbReference type="PANTHER" id="PTHR11644">
    <property type="entry name" value="CYTIDINE DEAMINASE"/>
    <property type="match status" value="1"/>
</dbReference>
<evidence type="ECO:0000256" key="8">
    <source>
        <dbReference type="ARBA" id="ARBA00032005"/>
    </source>
</evidence>
<dbReference type="STRING" id="1314782.A0A165PH04"/>
<evidence type="ECO:0000256" key="2">
    <source>
        <dbReference type="ARBA" id="ARBA00003949"/>
    </source>
</evidence>
<dbReference type="FunCoup" id="A0A165PH04">
    <property type="interactions" value="509"/>
</dbReference>
<dbReference type="FunFam" id="3.40.140.10:FF:000008">
    <property type="entry name" value="Cytidine deaminase"/>
    <property type="match status" value="1"/>
</dbReference>
<dbReference type="GO" id="GO:0005829">
    <property type="term" value="C:cytosol"/>
    <property type="evidence" value="ECO:0007669"/>
    <property type="project" value="TreeGrafter"/>
</dbReference>
<dbReference type="GO" id="GO:0042802">
    <property type="term" value="F:identical protein binding"/>
    <property type="evidence" value="ECO:0007669"/>
    <property type="project" value="UniProtKB-ARBA"/>
</dbReference>
<evidence type="ECO:0000313" key="15">
    <source>
        <dbReference type="EMBL" id="KZT21032.1"/>
    </source>
</evidence>
<evidence type="ECO:0000256" key="9">
    <source>
        <dbReference type="ARBA" id="ARBA00049558"/>
    </source>
</evidence>
<dbReference type="SUPFAM" id="SSF53927">
    <property type="entry name" value="Cytidine deaminase-like"/>
    <property type="match status" value="1"/>
</dbReference>
<dbReference type="InterPro" id="IPR002125">
    <property type="entry name" value="CMP_dCMP_dom"/>
</dbReference>
<proteinExistence type="inferred from homology"/>
<feature type="active site" description="Proton donor" evidence="10">
    <location>
        <position position="69"/>
    </location>
</feature>
<dbReference type="GO" id="GO:0055086">
    <property type="term" value="P:nucleobase-containing small molecule metabolic process"/>
    <property type="evidence" value="ECO:0007669"/>
    <property type="project" value="UniProtKB-ARBA"/>
</dbReference>
<reference evidence="15 16" key="1">
    <citation type="journal article" date="2016" name="Mol. Biol. Evol.">
        <title>Comparative Genomics of Early-Diverging Mushroom-Forming Fungi Provides Insights into the Origins of Lignocellulose Decay Capabilities.</title>
        <authorList>
            <person name="Nagy L.G."/>
            <person name="Riley R."/>
            <person name="Tritt A."/>
            <person name="Adam C."/>
            <person name="Daum C."/>
            <person name="Floudas D."/>
            <person name="Sun H."/>
            <person name="Yadav J.S."/>
            <person name="Pangilinan J."/>
            <person name="Larsson K.H."/>
            <person name="Matsuura K."/>
            <person name="Barry K."/>
            <person name="Labutti K."/>
            <person name="Kuo R."/>
            <person name="Ohm R.A."/>
            <person name="Bhattacharya S.S."/>
            <person name="Shirouzu T."/>
            <person name="Yoshinaga Y."/>
            <person name="Martin F.M."/>
            <person name="Grigoriev I.V."/>
            <person name="Hibbett D.S."/>
        </authorList>
    </citation>
    <scope>NUCLEOTIDE SEQUENCE [LARGE SCALE GENOMIC DNA]</scope>
    <source>
        <strain evidence="15 16">HHB14362 ss-1</strain>
    </source>
</reference>
<dbReference type="PROSITE" id="PS51747">
    <property type="entry name" value="CYT_DCMP_DEAMINASES_2"/>
    <property type="match status" value="1"/>
</dbReference>
<dbReference type="PROSITE" id="PS00903">
    <property type="entry name" value="CYT_DCMP_DEAMINASES_1"/>
    <property type="match status" value="1"/>
</dbReference>
<dbReference type="InParanoid" id="A0A165PH04"/>
<dbReference type="CDD" id="cd01283">
    <property type="entry name" value="cytidine_deaminase"/>
    <property type="match status" value="1"/>
</dbReference>
<evidence type="ECO:0000256" key="4">
    <source>
        <dbReference type="ARBA" id="ARBA00012783"/>
    </source>
</evidence>
<dbReference type="NCBIfam" id="NF004064">
    <property type="entry name" value="PRK05578.1"/>
    <property type="match status" value="1"/>
</dbReference>
<dbReference type="OrthoDB" id="414540at2759"/>
<dbReference type="InterPro" id="IPR006262">
    <property type="entry name" value="Cyt_deam_tetra"/>
</dbReference>
<dbReference type="NCBIfam" id="TIGR01354">
    <property type="entry name" value="cyt_deam_tetra"/>
    <property type="match status" value="1"/>
</dbReference>
<dbReference type="InterPro" id="IPR016193">
    <property type="entry name" value="Cytidine_deaminase-like"/>
</dbReference>
<comment type="catalytic activity">
    <reaction evidence="13">
        <text>2'-deoxycytidine + H2O + H(+) = 2'-deoxyuridine + NH4(+)</text>
        <dbReference type="Rhea" id="RHEA:13433"/>
        <dbReference type="ChEBI" id="CHEBI:15377"/>
        <dbReference type="ChEBI" id="CHEBI:15378"/>
        <dbReference type="ChEBI" id="CHEBI:15698"/>
        <dbReference type="ChEBI" id="CHEBI:16450"/>
        <dbReference type="ChEBI" id="CHEBI:28938"/>
        <dbReference type="EC" id="3.5.4.5"/>
    </reaction>
</comment>
<evidence type="ECO:0000256" key="11">
    <source>
        <dbReference type="PIRSR" id="PIRSR606262-2"/>
    </source>
</evidence>
<dbReference type="GO" id="GO:0004126">
    <property type="term" value="F:cytidine deaminase activity"/>
    <property type="evidence" value="ECO:0007669"/>
    <property type="project" value="UniProtKB-UniRule"/>
</dbReference>
<keyword evidence="5 12" id="KW-0479">Metal-binding</keyword>
<evidence type="ECO:0000256" key="12">
    <source>
        <dbReference type="PIRSR" id="PIRSR606262-3"/>
    </source>
</evidence>
<comment type="catalytic activity">
    <reaction evidence="9 13">
        <text>cytidine + H2O + H(+) = uridine + NH4(+)</text>
        <dbReference type="Rhea" id="RHEA:16069"/>
        <dbReference type="ChEBI" id="CHEBI:15377"/>
        <dbReference type="ChEBI" id="CHEBI:15378"/>
        <dbReference type="ChEBI" id="CHEBI:16704"/>
        <dbReference type="ChEBI" id="CHEBI:17562"/>
        <dbReference type="ChEBI" id="CHEBI:28938"/>
        <dbReference type="EC" id="3.5.4.5"/>
    </reaction>
</comment>
<protein>
    <recommendedName>
        <fullName evidence="4 13">Cytidine deaminase</fullName>
        <ecNumber evidence="4 13">3.5.4.5</ecNumber>
    </recommendedName>
    <alternativeName>
        <fullName evidence="8 13">Cytidine aminohydrolase</fullName>
    </alternativeName>
</protein>
<name>A0A165PH04_9AGAM</name>
<organism evidence="15 16">
    <name type="scientific">Neolentinus lepideus HHB14362 ss-1</name>
    <dbReference type="NCBI Taxonomy" id="1314782"/>
    <lineage>
        <taxon>Eukaryota</taxon>
        <taxon>Fungi</taxon>
        <taxon>Dikarya</taxon>
        <taxon>Basidiomycota</taxon>
        <taxon>Agaricomycotina</taxon>
        <taxon>Agaricomycetes</taxon>
        <taxon>Gloeophyllales</taxon>
        <taxon>Gloeophyllaceae</taxon>
        <taxon>Neolentinus</taxon>
    </lineage>
</organism>
<dbReference type="Pfam" id="PF00383">
    <property type="entry name" value="dCMP_cyt_deam_1"/>
    <property type="match status" value="1"/>
</dbReference>
<feature type="binding site" evidence="12">
    <location>
        <position position="103"/>
    </location>
    <ligand>
        <name>Zn(2+)</name>
        <dbReference type="ChEBI" id="CHEBI:29105"/>
        <note>catalytic</note>
    </ligand>
</feature>
<sequence>MKEKKATRAWTLSVEDRDKLIRAAIEAKEGSYSPYSKFRVGAALLSTDGHVIKGANIENASYGGTICAERTAIVKAASDGIRSFVALAVTSDVPSPISPCGICRQVIREFCQLTMPVLLVPADYSKRLLGGKEDGVKETTLEELLPDSFGPEHLELDREGK</sequence>
<feature type="binding site" evidence="12">
    <location>
        <position position="100"/>
    </location>
    <ligand>
        <name>Zn(2+)</name>
        <dbReference type="ChEBI" id="CHEBI:29105"/>
        <note>catalytic</note>
    </ligand>
</feature>
<evidence type="ECO:0000256" key="7">
    <source>
        <dbReference type="ARBA" id="ARBA00022833"/>
    </source>
</evidence>
<comment type="similarity">
    <text evidence="3 13">Belongs to the cytidine and deoxycytidylate deaminase family.</text>
</comment>
<keyword evidence="6 13" id="KW-0378">Hydrolase</keyword>
<dbReference type="AlphaFoldDB" id="A0A165PH04"/>
<dbReference type="GO" id="GO:0072527">
    <property type="term" value="P:pyrimidine-containing compound metabolic process"/>
    <property type="evidence" value="ECO:0007669"/>
    <property type="project" value="UniProtKB-ARBA"/>
</dbReference>
<dbReference type="EMBL" id="KV425612">
    <property type="protein sequence ID" value="KZT21032.1"/>
    <property type="molecule type" value="Genomic_DNA"/>
</dbReference>
<evidence type="ECO:0000256" key="3">
    <source>
        <dbReference type="ARBA" id="ARBA00006576"/>
    </source>
</evidence>
<gene>
    <name evidence="15" type="ORF">NEOLEDRAFT_809457</name>
</gene>
<feature type="domain" description="CMP/dCMP-type deaminase" evidence="14">
    <location>
        <begin position="15"/>
        <end position="152"/>
    </location>
</feature>
<dbReference type="Gene3D" id="3.40.140.10">
    <property type="entry name" value="Cytidine Deaminase, domain 2"/>
    <property type="match status" value="1"/>
</dbReference>
<evidence type="ECO:0000256" key="13">
    <source>
        <dbReference type="RuleBase" id="RU364006"/>
    </source>
</evidence>